<reference evidence="7 8" key="1">
    <citation type="submission" date="2016-12" db="EMBL/GenBank/DDBJ databases">
        <title>Izhakiella australiana sp. nov. of genus Izhakiella isolated from Australian desert.</title>
        <authorList>
            <person name="Ji M."/>
        </authorList>
    </citation>
    <scope>NUCLEOTIDE SEQUENCE [LARGE SCALE GENOMIC DNA]</scope>
    <source>
        <strain evidence="7 8">D4N98</strain>
    </source>
</reference>
<evidence type="ECO:0000256" key="2">
    <source>
        <dbReference type="ARBA" id="ARBA00008520"/>
    </source>
</evidence>
<dbReference type="GO" id="GO:0015888">
    <property type="term" value="P:thiamine transport"/>
    <property type="evidence" value="ECO:0007669"/>
    <property type="project" value="TreeGrafter"/>
</dbReference>
<accession>A0A1S8YSI5</accession>
<protein>
    <recommendedName>
        <fullName evidence="9">ABC transporter substrate-binding protein</fullName>
    </recommendedName>
</protein>
<dbReference type="Gene3D" id="3.40.190.10">
    <property type="entry name" value="Periplasmic binding protein-like II"/>
    <property type="match status" value="2"/>
</dbReference>
<evidence type="ECO:0008006" key="9">
    <source>
        <dbReference type="Google" id="ProtNLM"/>
    </source>
</evidence>
<comment type="subcellular location">
    <subcellularLocation>
        <location evidence="1">Periplasm</location>
    </subcellularLocation>
</comment>
<dbReference type="Proteomes" id="UP000190667">
    <property type="component" value="Unassembled WGS sequence"/>
</dbReference>
<keyword evidence="8" id="KW-1185">Reference proteome</keyword>
<gene>
    <name evidence="7" type="ORF">BTJ39_02475</name>
</gene>
<sequence length="352" mass="38414">MRQHLLSAFHPARCACALIMAVSPLAISADNSQSLTILSLGGDYQKAQSSIWFQPFAHASGITVKEGAGYNYAKLKVMIQSGNVEADIIDVSADTVAALNKDGLLEKIDWAAIPQDCQHGLPADMKKETAFPTIQWAMVMAYNSKTFPDGKGPKSWQDFWNTQSFPGKRGSIGATRPPVEQAALAENPDMAKLYPIDLKKAYEKIRQLGDQFVFSEGYAQVAQNLASGETDMAILPNGRVTPLINNGVPVVINWNQHLRFPSFFVIPKGAPNKQNAMKFLAWVCHPNVIAQIAKPTSYGPINTDAYQFIAAEVAATLPGNPKTADLGRTADTEWLSNARPQIARRWASLSLQ</sequence>
<dbReference type="GO" id="GO:0030288">
    <property type="term" value="C:outer membrane-bounded periplasmic space"/>
    <property type="evidence" value="ECO:0007669"/>
    <property type="project" value="TreeGrafter"/>
</dbReference>
<dbReference type="RefSeq" id="WP_078001068.1">
    <property type="nucleotide sequence ID" value="NZ_MRUL01000001.1"/>
</dbReference>
<evidence type="ECO:0000256" key="3">
    <source>
        <dbReference type="ARBA" id="ARBA00022448"/>
    </source>
</evidence>
<evidence type="ECO:0000256" key="4">
    <source>
        <dbReference type="ARBA" id="ARBA00022729"/>
    </source>
</evidence>
<dbReference type="SUPFAM" id="SSF53850">
    <property type="entry name" value="Periplasmic binding protein-like II"/>
    <property type="match status" value="1"/>
</dbReference>
<proteinExistence type="inferred from homology"/>
<feature type="chain" id="PRO_5012549159" description="ABC transporter substrate-binding protein" evidence="6">
    <location>
        <begin position="29"/>
        <end position="352"/>
    </location>
</feature>
<dbReference type="OrthoDB" id="7053620at2"/>
<dbReference type="AlphaFoldDB" id="A0A1S8YSI5"/>
<dbReference type="CDD" id="cd13589">
    <property type="entry name" value="PBP2_polyamine_RpCGA009"/>
    <property type="match status" value="1"/>
</dbReference>
<organism evidence="7 8">
    <name type="scientific">Izhakiella australiensis</name>
    <dbReference type="NCBI Taxonomy" id="1926881"/>
    <lineage>
        <taxon>Bacteria</taxon>
        <taxon>Pseudomonadati</taxon>
        <taxon>Pseudomonadota</taxon>
        <taxon>Gammaproteobacteria</taxon>
        <taxon>Enterobacterales</taxon>
        <taxon>Erwiniaceae</taxon>
        <taxon>Izhakiella</taxon>
    </lineage>
</organism>
<evidence type="ECO:0000256" key="1">
    <source>
        <dbReference type="ARBA" id="ARBA00004418"/>
    </source>
</evidence>
<dbReference type="STRING" id="1926881.BTJ39_02475"/>
<evidence type="ECO:0000256" key="6">
    <source>
        <dbReference type="SAM" id="SignalP"/>
    </source>
</evidence>
<dbReference type="EMBL" id="MRUL01000001">
    <property type="protein sequence ID" value="OON42040.1"/>
    <property type="molecule type" value="Genomic_DNA"/>
</dbReference>
<comment type="similarity">
    <text evidence="2">Belongs to the bacterial solute-binding protein 1 family.</text>
</comment>
<dbReference type="PANTHER" id="PTHR30006">
    <property type="entry name" value="THIAMINE-BINDING PERIPLASMIC PROTEIN-RELATED"/>
    <property type="match status" value="1"/>
</dbReference>
<dbReference type="GO" id="GO:0030975">
    <property type="term" value="F:thiamine binding"/>
    <property type="evidence" value="ECO:0007669"/>
    <property type="project" value="TreeGrafter"/>
</dbReference>
<evidence type="ECO:0000313" key="8">
    <source>
        <dbReference type="Proteomes" id="UP000190667"/>
    </source>
</evidence>
<name>A0A1S8YSI5_9GAMM</name>
<dbReference type="PANTHER" id="PTHR30006:SF3">
    <property type="entry name" value="THIAMINE-BINDING PERIPLASMIC PROTEIN"/>
    <property type="match status" value="1"/>
</dbReference>
<evidence type="ECO:0000313" key="7">
    <source>
        <dbReference type="EMBL" id="OON42040.1"/>
    </source>
</evidence>
<evidence type="ECO:0000256" key="5">
    <source>
        <dbReference type="ARBA" id="ARBA00022764"/>
    </source>
</evidence>
<dbReference type="GO" id="GO:0030976">
    <property type="term" value="F:thiamine pyrophosphate binding"/>
    <property type="evidence" value="ECO:0007669"/>
    <property type="project" value="TreeGrafter"/>
</dbReference>
<dbReference type="InterPro" id="IPR006059">
    <property type="entry name" value="SBP"/>
</dbReference>
<dbReference type="Pfam" id="PF13416">
    <property type="entry name" value="SBP_bac_8"/>
    <property type="match status" value="1"/>
</dbReference>
<keyword evidence="5" id="KW-0574">Periplasm</keyword>
<keyword evidence="4 6" id="KW-0732">Signal</keyword>
<keyword evidence="3" id="KW-0813">Transport</keyword>
<feature type="signal peptide" evidence="6">
    <location>
        <begin position="1"/>
        <end position="28"/>
    </location>
</feature>
<comment type="caution">
    <text evidence="7">The sequence shown here is derived from an EMBL/GenBank/DDBJ whole genome shotgun (WGS) entry which is preliminary data.</text>
</comment>